<dbReference type="Proteomes" id="UP000270296">
    <property type="component" value="Unassembled WGS sequence"/>
</dbReference>
<dbReference type="WBParaSite" id="SBAD_0000601101-mRNA-1">
    <property type="protein sequence ID" value="SBAD_0000601101-mRNA-1"/>
    <property type="gene ID" value="SBAD_0000601101"/>
</dbReference>
<organism evidence="3">
    <name type="scientific">Soboliphyme baturini</name>
    <dbReference type="NCBI Taxonomy" id="241478"/>
    <lineage>
        <taxon>Eukaryota</taxon>
        <taxon>Metazoa</taxon>
        <taxon>Ecdysozoa</taxon>
        <taxon>Nematoda</taxon>
        <taxon>Enoplea</taxon>
        <taxon>Dorylaimia</taxon>
        <taxon>Dioctophymatida</taxon>
        <taxon>Dioctophymatoidea</taxon>
        <taxon>Soboliphymatidae</taxon>
        <taxon>Soboliphyme</taxon>
    </lineage>
</organism>
<evidence type="ECO:0000313" key="3">
    <source>
        <dbReference type="WBParaSite" id="SBAD_0000601101-mRNA-1"/>
    </source>
</evidence>
<dbReference type="OrthoDB" id="6604018at2759"/>
<name>A0A183IQ85_9BILA</name>
<protein>
    <submittedName>
        <fullName evidence="3">HIG1 domain-containing protein</fullName>
    </submittedName>
</protein>
<dbReference type="AlphaFoldDB" id="A0A183IQ85"/>
<sequence>MSSEGLKWIEKEQLPEYSEDTTAASAAQARRRVYERAKVNPLLPLGCLLMIGALVRGLRACSKGDPMVGGALLAATGIVQETKSSGSEKSPEKPENV</sequence>
<evidence type="ECO:0000313" key="1">
    <source>
        <dbReference type="EMBL" id="VDP08293.1"/>
    </source>
</evidence>
<reference evidence="1 2" key="2">
    <citation type="submission" date="2018-11" db="EMBL/GenBank/DDBJ databases">
        <authorList>
            <consortium name="Pathogen Informatics"/>
        </authorList>
    </citation>
    <scope>NUCLEOTIDE SEQUENCE [LARGE SCALE GENOMIC DNA]</scope>
</reference>
<evidence type="ECO:0000313" key="2">
    <source>
        <dbReference type="Proteomes" id="UP000270296"/>
    </source>
</evidence>
<dbReference type="EMBL" id="UZAM01009243">
    <property type="protein sequence ID" value="VDP08293.1"/>
    <property type="molecule type" value="Genomic_DNA"/>
</dbReference>
<gene>
    <name evidence="1" type="ORF">SBAD_LOCUS5782</name>
</gene>
<keyword evidence="2" id="KW-1185">Reference proteome</keyword>
<proteinExistence type="predicted"/>
<accession>A0A183IQ85</accession>
<reference evidence="3" key="1">
    <citation type="submission" date="2016-06" db="UniProtKB">
        <authorList>
            <consortium name="WormBaseParasite"/>
        </authorList>
    </citation>
    <scope>IDENTIFICATION</scope>
</reference>